<evidence type="ECO:0000256" key="1">
    <source>
        <dbReference type="SAM" id="MobiDB-lite"/>
    </source>
</evidence>
<feature type="region of interest" description="Disordered" evidence="1">
    <location>
        <begin position="1"/>
        <end position="30"/>
    </location>
</feature>
<comment type="caution">
    <text evidence="2">The sequence shown here is derived from an EMBL/GenBank/DDBJ whole genome shotgun (WGS) entry which is preliminary data.</text>
</comment>
<accession>A0A9D4RUM0</accession>
<gene>
    <name evidence="2" type="ORF">DPMN_003260</name>
</gene>
<sequence length="218" mass="25670">MTGQEFQLAEQTPYPLSTFKHPNNRDHTQDLQPAKQTQYPLSTFKHPNNRDHTQDLQLTKQTQYPLSTFKHPNNRDHTQDLQLAKQTQYPLSTFKHPNNRDHTQDLQLTKQTQYPLSTFILVAFVADRKNTLTIGITLRTSSLLSRHDILCQLSYLLPLWLIDLQPAKQAPYPLSAFRKKWDIELTPTYLEYRDIRCRDNESGPQSRKQTNADRFFYI</sequence>
<evidence type="ECO:0000313" key="3">
    <source>
        <dbReference type="Proteomes" id="UP000828390"/>
    </source>
</evidence>
<proteinExistence type="predicted"/>
<reference evidence="2" key="1">
    <citation type="journal article" date="2019" name="bioRxiv">
        <title>The Genome of the Zebra Mussel, Dreissena polymorpha: A Resource for Invasive Species Research.</title>
        <authorList>
            <person name="McCartney M.A."/>
            <person name="Auch B."/>
            <person name="Kono T."/>
            <person name="Mallez S."/>
            <person name="Zhang Y."/>
            <person name="Obille A."/>
            <person name="Becker A."/>
            <person name="Abrahante J.E."/>
            <person name="Garbe J."/>
            <person name="Badalamenti J.P."/>
            <person name="Herman A."/>
            <person name="Mangelson H."/>
            <person name="Liachko I."/>
            <person name="Sullivan S."/>
            <person name="Sone E.D."/>
            <person name="Koren S."/>
            <person name="Silverstein K.A.T."/>
            <person name="Beckman K.B."/>
            <person name="Gohl D.M."/>
        </authorList>
    </citation>
    <scope>NUCLEOTIDE SEQUENCE</scope>
    <source>
        <strain evidence="2">Duluth1</strain>
        <tissue evidence="2">Whole animal</tissue>
    </source>
</reference>
<keyword evidence="3" id="KW-1185">Reference proteome</keyword>
<evidence type="ECO:0000313" key="2">
    <source>
        <dbReference type="EMBL" id="KAH3879358.1"/>
    </source>
</evidence>
<dbReference type="AlphaFoldDB" id="A0A9D4RUM0"/>
<protein>
    <submittedName>
        <fullName evidence="2">Uncharacterized protein</fullName>
    </submittedName>
</protein>
<organism evidence="2 3">
    <name type="scientific">Dreissena polymorpha</name>
    <name type="common">Zebra mussel</name>
    <name type="synonym">Mytilus polymorpha</name>
    <dbReference type="NCBI Taxonomy" id="45954"/>
    <lineage>
        <taxon>Eukaryota</taxon>
        <taxon>Metazoa</taxon>
        <taxon>Spiralia</taxon>
        <taxon>Lophotrochozoa</taxon>
        <taxon>Mollusca</taxon>
        <taxon>Bivalvia</taxon>
        <taxon>Autobranchia</taxon>
        <taxon>Heteroconchia</taxon>
        <taxon>Euheterodonta</taxon>
        <taxon>Imparidentia</taxon>
        <taxon>Neoheterodontei</taxon>
        <taxon>Myida</taxon>
        <taxon>Dreissenoidea</taxon>
        <taxon>Dreissenidae</taxon>
        <taxon>Dreissena</taxon>
    </lineage>
</organism>
<name>A0A9D4RUM0_DREPO</name>
<dbReference type="EMBL" id="JAIWYP010000001">
    <property type="protein sequence ID" value="KAH3879358.1"/>
    <property type="molecule type" value="Genomic_DNA"/>
</dbReference>
<dbReference type="Proteomes" id="UP000828390">
    <property type="component" value="Unassembled WGS sequence"/>
</dbReference>
<reference evidence="2" key="2">
    <citation type="submission" date="2020-11" db="EMBL/GenBank/DDBJ databases">
        <authorList>
            <person name="McCartney M.A."/>
            <person name="Auch B."/>
            <person name="Kono T."/>
            <person name="Mallez S."/>
            <person name="Becker A."/>
            <person name="Gohl D.M."/>
            <person name="Silverstein K.A.T."/>
            <person name="Koren S."/>
            <person name="Bechman K.B."/>
            <person name="Herman A."/>
            <person name="Abrahante J.E."/>
            <person name="Garbe J."/>
        </authorList>
    </citation>
    <scope>NUCLEOTIDE SEQUENCE</scope>
    <source>
        <strain evidence="2">Duluth1</strain>
        <tissue evidence="2">Whole animal</tissue>
    </source>
</reference>